<feature type="transmembrane region" description="Helical" evidence="1">
    <location>
        <begin position="417"/>
        <end position="437"/>
    </location>
</feature>
<dbReference type="PANTHER" id="PTHR43081:SF1">
    <property type="entry name" value="ADENYLATE CYCLASE, TERMINAL-DIFFERENTIATION SPECIFIC"/>
    <property type="match status" value="1"/>
</dbReference>
<evidence type="ECO:0000256" key="1">
    <source>
        <dbReference type="SAM" id="Phobius"/>
    </source>
</evidence>
<dbReference type="InterPro" id="IPR001054">
    <property type="entry name" value="A/G_cyclase"/>
</dbReference>
<dbReference type="Proteomes" id="UP000318431">
    <property type="component" value="Unassembled WGS sequence"/>
</dbReference>
<evidence type="ECO:0000259" key="2">
    <source>
        <dbReference type="PROSITE" id="PS50125"/>
    </source>
</evidence>
<accession>A0A562R0Z3</accession>
<dbReference type="AlphaFoldDB" id="A0A562R0Z3"/>
<dbReference type="CDD" id="cd07302">
    <property type="entry name" value="CHD"/>
    <property type="match status" value="1"/>
</dbReference>
<keyword evidence="1" id="KW-0812">Transmembrane</keyword>
<feature type="domain" description="Guanylate cyclase" evidence="2">
    <location>
        <begin position="505"/>
        <end position="638"/>
    </location>
</feature>
<proteinExistence type="predicted"/>
<reference evidence="3 4" key="1">
    <citation type="journal article" date="2015" name="Stand. Genomic Sci.">
        <title>Genomic Encyclopedia of Bacterial and Archaeal Type Strains, Phase III: the genomes of soil and plant-associated and newly described type strains.</title>
        <authorList>
            <person name="Whitman W.B."/>
            <person name="Woyke T."/>
            <person name="Klenk H.P."/>
            <person name="Zhou Y."/>
            <person name="Lilburn T.G."/>
            <person name="Beck B.J."/>
            <person name="De Vos P."/>
            <person name="Vandamme P."/>
            <person name="Eisen J.A."/>
            <person name="Garrity G."/>
            <person name="Hugenholtz P."/>
            <person name="Kyrpides N.C."/>
        </authorList>
    </citation>
    <scope>NUCLEOTIDE SEQUENCE [LARGE SCALE GENOMIC DNA]</scope>
    <source>
        <strain evidence="3 4">CGMCC 1.10822</strain>
    </source>
</reference>
<dbReference type="OrthoDB" id="9802500at2"/>
<dbReference type="SMART" id="SM01080">
    <property type="entry name" value="CHASE2"/>
    <property type="match status" value="1"/>
</dbReference>
<dbReference type="SUPFAM" id="SSF55073">
    <property type="entry name" value="Nucleotide cyclase"/>
    <property type="match status" value="1"/>
</dbReference>
<dbReference type="InterPro" id="IPR050697">
    <property type="entry name" value="Adenylyl/Guanylyl_Cyclase_3/4"/>
</dbReference>
<dbReference type="RefSeq" id="WP_145651904.1">
    <property type="nucleotide sequence ID" value="NZ_VLLB01000009.1"/>
</dbReference>
<evidence type="ECO:0000313" key="4">
    <source>
        <dbReference type="Proteomes" id="UP000318431"/>
    </source>
</evidence>
<dbReference type="PROSITE" id="PS50125">
    <property type="entry name" value="GUANYLATE_CYCLASE_2"/>
    <property type="match status" value="1"/>
</dbReference>
<feature type="transmembrane region" description="Helical" evidence="1">
    <location>
        <begin position="387"/>
        <end position="410"/>
    </location>
</feature>
<evidence type="ECO:0000313" key="3">
    <source>
        <dbReference type="EMBL" id="TWI62244.1"/>
    </source>
</evidence>
<dbReference type="InterPro" id="IPR029787">
    <property type="entry name" value="Nucleotide_cyclase"/>
</dbReference>
<dbReference type="Pfam" id="PF00211">
    <property type="entry name" value="Guanylate_cyc"/>
    <property type="match status" value="1"/>
</dbReference>
<feature type="transmembrane region" description="Helical" evidence="1">
    <location>
        <begin position="22"/>
        <end position="42"/>
    </location>
</feature>
<dbReference type="Pfam" id="PF05226">
    <property type="entry name" value="CHASE2"/>
    <property type="match status" value="1"/>
</dbReference>
<dbReference type="GO" id="GO:0035556">
    <property type="term" value="P:intracellular signal transduction"/>
    <property type="evidence" value="ECO:0007669"/>
    <property type="project" value="InterPro"/>
</dbReference>
<organism evidence="3 4">
    <name type="scientific">Pseudoduganella lurida</name>
    <dbReference type="NCBI Taxonomy" id="1036180"/>
    <lineage>
        <taxon>Bacteria</taxon>
        <taxon>Pseudomonadati</taxon>
        <taxon>Pseudomonadota</taxon>
        <taxon>Betaproteobacteria</taxon>
        <taxon>Burkholderiales</taxon>
        <taxon>Oxalobacteraceae</taxon>
        <taxon>Telluria group</taxon>
        <taxon>Pseudoduganella</taxon>
    </lineage>
</organism>
<protein>
    <submittedName>
        <fullName evidence="3">Adenylate cyclase</fullName>
    </submittedName>
</protein>
<dbReference type="PANTHER" id="PTHR43081">
    <property type="entry name" value="ADENYLATE CYCLASE, TERMINAL-DIFFERENTIATION SPECIFIC-RELATED"/>
    <property type="match status" value="1"/>
</dbReference>
<dbReference type="InterPro" id="IPR007890">
    <property type="entry name" value="CHASE2"/>
</dbReference>
<feature type="transmembrane region" description="Helical" evidence="1">
    <location>
        <begin position="443"/>
        <end position="464"/>
    </location>
</feature>
<dbReference type="Gene3D" id="3.30.70.1230">
    <property type="entry name" value="Nucleotide cyclase"/>
    <property type="match status" value="1"/>
</dbReference>
<sequence length="761" mass="81606">MADLPAPPSSARRAWQRYRARWLLGVLLTCGAALQVTGWLPLDPVDRLDTFLAGLRMRLERPELDPRVVIVDIDERSLAAVGRFPWSRDVMARLVMRLTREYQVAALGFDVAFPEADDSSGYRVLQRLARDQLKDVPRFAEQVARLEPQMDYDGLLARAMAGRPVVLGYATSGVQSKGVLPSPAFTVDSLNGRALAAWRAPGYEANIARLQAAAQGAGIFSVVPDADGVLRSVPLLQRIGDGYYPALPLATVAVALQARAIAPLWEGAVAGQSAAQRASGGLDAIALFHPGGRLRIPVGEGLTTTVQFRGPGGPAGGAFRYVSAVDVLQGAVPPDVLRGAIVLVGTTAAGLNDLRATPVSPVYPGVEVHANVIRSILDGSFKIRPDYAVAAELLQVLLAGLLLAVALAMLAPAWSVLLALAGAATIAAGNFYLYHAHDTVLDMAMALLLVLALSIVNLAWGYFFEVRRGRALVSRFGEYVAPELVAEMAENPDRYSMEGESRELTVLFVDVRGFTTISESLPPRELREYINRYLTAMSAAIRDSHRGTLDKYIGDAVMAFWGAPVPFADHAYRAVATALLMQSSAARLDAQYRARGWPPLAIGIGINTGAMHVGDMGSAIRRAYTVMGDAVNLGARLEGLTKIYGVGICVGAATCAAAPGFAWRELDLVRVKGKQAPVAIFEPAGAAAELGEAERAELAQWHAALALVRAQRWQEAQALVAALQARVPTRTLYALYAARIERYLQQPPGDHWDGVTAFDTK</sequence>
<name>A0A562R0Z3_9BURK</name>
<comment type="caution">
    <text evidence="3">The sequence shown here is derived from an EMBL/GenBank/DDBJ whole genome shotgun (WGS) entry which is preliminary data.</text>
</comment>
<gene>
    <name evidence="3" type="ORF">IP91_04353</name>
</gene>
<keyword evidence="1" id="KW-1133">Transmembrane helix</keyword>
<dbReference type="GO" id="GO:0006171">
    <property type="term" value="P:cAMP biosynthetic process"/>
    <property type="evidence" value="ECO:0007669"/>
    <property type="project" value="TreeGrafter"/>
</dbReference>
<dbReference type="SMART" id="SM00044">
    <property type="entry name" value="CYCc"/>
    <property type="match status" value="1"/>
</dbReference>
<dbReference type="EMBL" id="VLLB01000009">
    <property type="protein sequence ID" value="TWI62244.1"/>
    <property type="molecule type" value="Genomic_DNA"/>
</dbReference>
<dbReference type="GO" id="GO:0004016">
    <property type="term" value="F:adenylate cyclase activity"/>
    <property type="evidence" value="ECO:0007669"/>
    <property type="project" value="UniProtKB-ARBA"/>
</dbReference>
<keyword evidence="4" id="KW-1185">Reference proteome</keyword>
<keyword evidence="1" id="KW-0472">Membrane</keyword>